<reference evidence="3" key="1">
    <citation type="journal article" date="2017" name="Nucleic Acids Res.">
        <title>Proteogenomics produces comprehensive and highly accurate protein-coding gene annotation in a complete genome assembly of Malassezia sympodialis.</title>
        <authorList>
            <person name="Zhu Y."/>
            <person name="Engstroem P.G."/>
            <person name="Tellgren-Roth C."/>
            <person name="Baudo C.D."/>
            <person name="Kennell J.C."/>
            <person name="Sun S."/>
            <person name="Billmyre R.B."/>
            <person name="Schroeder M.S."/>
            <person name="Andersson A."/>
            <person name="Holm T."/>
            <person name="Sigurgeirsson B."/>
            <person name="Wu G."/>
            <person name="Sankaranarayanan S.R."/>
            <person name="Siddharthan R."/>
            <person name="Sanyal K."/>
            <person name="Lundeberg J."/>
            <person name="Nystedt B."/>
            <person name="Boekhout T."/>
            <person name="Dawson T.L. Jr."/>
            <person name="Heitman J."/>
            <person name="Scheynius A."/>
            <person name="Lehtioe J."/>
        </authorList>
    </citation>
    <scope>NUCLEOTIDE SEQUENCE [LARGE SCALE GENOMIC DNA]</scope>
    <source>
        <strain evidence="3">ATCC 42132</strain>
    </source>
</reference>
<keyword evidence="1" id="KW-0812">Transmembrane</keyword>
<organism evidence="2 3">
    <name type="scientific">Malassezia sympodialis (strain ATCC 42132)</name>
    <name type="common">Atopic eczema-associated yeast</name>
    <dbReference type="NCBI Taxonomy" id="1230383"/>
    <lineage>
        <taxon>Eukaryota</taxon>
        <taxon>Fungi</taxon>
        <taxon>Dikarya</taxon>
        <taxon>Basidiomycota</taxon>
        <taxon>Ustilaginomycotina</taxon>
        <taxon>Malasseziomycetes</taxon>
        <taxon>Malasseziales</taxon>
        <taxon>Malasseziaceae</taxon>
        <taxon>Malassezia</taxon>
    </lineage>
</organism>
<dbReference type="VEuPathDB" id="FungiDB:MSYG_0902"/>
<sequence>MSDSLSWHGNPAHAPLLVTKDAYLKSAPNLTAFPISMFFQLILLALLPFAAMATPILERSDKGKLLFCFHKGQDQMYSINDHMTKSVCNTLSSGSMSKDDGNYSFYGCKVADYDVTWFKERCESHNPKSEATEWKAGSELDVVWEPKEPYDLGCFSRWLDYPADLVKLSTQFDRDATMDVCASVKSGKYHEGKTKKSCRVAKEDISWFKKKCEIYDDDDDDLFIAGTAMKPVI</sequence>
<proteinExistence type="predicted"/>
<evidence type="ECO:0000313" key="2">
    <source>
        <dbReference type="EMBL" id="SHO76564.1"/>
    </source>
</evidence>
<dbReference type="AlphaFoldDB" id="A0A1M8A313"/>
<keyword evidence="1" id="KW-0472">Membrane</keyword>
<dbReference type="EMBL" id="LT671822">
    <property type="protein sequence ID" value="SHO76564.1"/>
    <property type="molecule type" value="Genomic_DNA"/>
</dbReference>
<evidence type="ECO:0000256" key="1">
    <source>
        <dbReference type="SAM" id="Phobius"/>
    </source>
</evidence>
<keyword evidence="1" id="KW-1133">Transmembrane helix</keyword>
<gene>
    <name evidence="2" type="ORF">MSYG_0902</name>
</gene>
<feature type="transmembrane region" description="Helical" evidence="1">
    <location>
        <begin position="37"/>
        <end position="57"/>
    </location>
</feature>
<evidence type="ECO:0000313" key="3">
    <source>
        <dbReference type="Proteomes" id="UP000186303"/>
    </source>
</evidence>
<accession>A0A1M8A313</accession>
<dbReference type="OrthoDB" id="3381279at2759"/>
<dbReference type="Proteomes" id="UP000186303">
    <property type="component" value="Chromosome 2"/>
</dbReference>
<protein>
    <submittedName>
        <fullName evidence="2">Uncharacterized protein</fullName>
    </submittedName>
</protein>
<keyword evidence="3" id="KW-1185">Reference proteome</keyword>
<name>A0A1M8A313_MALS4</name>